<evidence type="ECO:0008006" key="3">
    <source>
        <dbReference type="Google" id="ProtNLM"/>
    </source>
</evidence>
<sequence>MERFWTLFKEEIGTRLWPDRATAQAEVFAFVETLYNRRRLRKQPHFGYLTPHETRQRFRNGQALAA</sequence>
<name>A0ABU2XT21_9ACTN</name>
<dbReference type="RefSeq" id="WP_311729237.1">
    <property type="nucleotide sequence ID" value="NZ_JAVRFD010000028.1"/>
</dbReference>
<accession>A0ABU2XT21</accession>
<protein>
    <recommendedName>
        <fullName evidence="3">Integrase core domain-containing protein</fullName>
    </recommendedName>
</protein>
<gene>
    <name evidence="1" type="ORF">RND15_39215</name>
</gene>
<evidence type="ECO:0000313" key="2">
    <source>
        <dbReference type="Proteomes" id="UP001180754"/>
    </source>
</evidence>
<keyword evidence="2" id="KW-1185">Reference proteome</keyword>
<dbReference type="EMBL" id="JAVRFD010000028">
    <property type="protein sequence ID" value="MDT0548670.1"/>
    <property type="molecule type" value="Genomic_DNA"/>
</dbReference>
<comment type="caution">
    <text evidence="1">The sequence shown here is derived from an EMBL/GenBank/DDBJ whole genome shotgun (WGS) entry which is preliminary data.</text>
</comment>
<reference evidence="1" key="1">
    <citation type="submission" date="2024-05" db="EMBL/GenBank/DDBJ databases">
        <title>30 novel species of actinomycetes from the DSMZ collection.</title>
        <authorList>
            <person name="Nouioui I."/>
        </authorList>
    </citation>
    <scope>NUCLEOTIDE SEQUENCE</scope>
    <source>
        <strain evidence="1">DSM 41529</strain>
    </source>
</reference>
<proteinExistence type="predicted"/>
<dbReference type="Proteomes" id="UP001180754">
    <property type="component" value="Unassembled WGS sequence"/>
</dbReference>
<organism evidence="1 2">
    <name type="scientific">Streptomyces lonegramiae</name>
    <dbReference type="NCBI Taxonomy" id="3075524"/>
    <lineage>
        <taxon>Bacteria</taxon>
        <taxon>Bacillati</taxon>
        <taxon>Actinomycetota</taxon>
        <taxon>Actinomycetes</taxon>
        <taxon>Kitasatosporales</taxon>
        <taxon>Streptomycetaceae</taxon>
        <taxon>Streptomyces</taxon>
    </lineage>
</organism>
<evidence type="ECO:0000313" key="1">
    <source>
        <dbReference type="EMBL" id="MDT0548670.1"/>
    </source>
</evidence>